<evidence type="ECO:0000256" key="4">
    <source>
        <dbReference type="PROSITE-ProRule" id="PRU00335"/>
    </source>
</evidence>
<dbReference type="EMBL" id="VNIQ01000002">
    <property type="protein sequence ID" value="TYQ06968.1"/>
    <property type="molecule type" value="Genomic_DNA"/>
</dbReference>
<reference evidence="6" key="1">
    <citation type="submission" date="2019-07" db="EMBL/GenBank/DDBJ databases">
        <title>Genomic Encyclopedia of Type Strains, Phase IV (KMG-IV): sequencing the most valuable type-strain genomes for metagenomic binning, comparative biology and taxonomic classification.</title>
        <authorList>
            <person name="Goeker M."/>
        </authorList>
    </citation>
    <scope>NUCLEOTIDE SEQUENCE</scope>
    <source>
        <strain evidence="6">DSM 44596</strain>
    </source>
</reference>
<evidence type="ECO:0000313" key="6">
    <source>
        <dbReference type="EMBL" id="TYQ06968.1"/>
    </source>
</evidence>
<organism evidence="6">
    <name type="scientific">Nocardia globerula</name>
    <dbReference type="NCBI Taxonomy" id="1818"/>
    <lineage>
        <taxon>Bacteria</taxon>
        <taxon>Bacillati</taxon>
        <taxon>Actinomycetota</taxon>
        <taxon>Actinomycetes</taxon>
        <taxon>Mycobacteriales</taxon>
        <taxon>Nocardiaceae</taxon>
        <taxon>Nocardia</taxon>
    </lineage>
</organism>
<evidence type="ECO:0000256" key="2">
    <source>
        <dbReference type="ARBA" id="ARBA00023125"/>
    </source>
</evidence>
<evidence type="ECO:0000256" key="3">
    <source>
        <dbReference type="ARBA" id="ARBA00023163"/>
    </source>
</evidence>
<evidence type="ECO:0000256" key="1">
    <source>
        <dbReference type="ARBA" id="ARBA00023015"/>
    </source>
</evidence>
<dbReference type="GO" id="GO:0000976">
    <property type="term" value="F:transcription cis-regulatory region binding"/>
    <property type="evidence" value="ECO:0007669"/>
    <property type="project" value="TreeGrafter"/>
</dbReference>
<comment type="caution">
    <text evidence="6">The sequence shown here is derived from an EMBL/GenBank/DDBJ whole genome shotgun (WGS) entry which is preliminary data.</text>
</comment>
<protein>
    <submittedName>
        <fullName evidence="6">TetR family transcriptional regulator</fullName>
    </submittedName>
</protein>
<dbReference type="InterPro" id="IPR009057">
    <property type="entry name" value="Homeodomain-like_sf"/>
</dbReference>
<sequence length="205" mass="22198">MWMNATNTTSVRGDTEARRRGILDAAAAILDVGGYAALTIRSVAKEAGMSPGLIYQYFVDKRDIFAALLFESQQELTVFIAELPRDQGISALIAAIVPETTKQWARVGHVASVWRTTEDASNSDGQAVQDLRHSTEAQFAELRTALEDAAGAQGLSLREGPSLIPFVWAGLMGLADTIVNNWAQDLDPTEYITYSADGLARAITH</sequence>
<dbReference type="PROSITE" id="PS50977">
    <property type="entry name" value="HTH_TETR_2"/>
    <property type="match status" value="1"/>
</dbReference>
<dbReference type="Gene3D" id="1.10.357.10">
    <property type="entry name" value="Tetracycline Repressor, domain 2"/>
    <property type="match status" value="1"/>
</dbReference>
<dbReference type="InterPro" id="IPR001647">
    <property type="entry name" value="HTH_TetR"/>
</dbReference>
<dbReference type="GO" id="GO:0003700">
    <property type="term" value="F:DNA-binding transcription factor activity"/>
    <property type="evidence" value="ECO:0007669"/>
    <property type="project" value="TreeGrafter"/>
</dbReference>
<dbReference type="PRINTS" id="PR00455">
    <property type="entry name" value="HTHTETR"/>
</dbReference>
<proteinExistence type="predicted"/>
<name>A0A652YV33_NOCGL</name>
<dbReference type="Pfam" id="PF00440">
    <property type="entry name" value="TetR_N"/>
    <property type="match status" value="1"/>
</dbReference>
<keyword evidence="1" id="KW-0805">Transcription regulation</keyword>
<evidence type="ECO:0000259" key="5">
    <source>
        <dbReference type="PROSITE" id="PS50977"/>
    </source>
</evidence>
<feature type="domain" description="HTH tetR-type" evidence="5">
    <location>
        <begin position="16"/>
        <end position="76"/>
    </location>
</feature>
<dbReference type="InterPro" id="IPR050109">
    <property type="entry name" value="HTH-type_TetR-like_transc_reg"/>
</dbReference>
<feature type="DNA-binding region" description="H-T-H motif" evidence="4">
    <location>
        <begin position="39"/>
        <end position="58"/>
    </location>
</feature>
<keyword evidence="2 4" id="KW-0238">DNA-binding</keyword>
<keyword evidence="3" id="KW-0804">Transcription</keyword>
<gene>
    <name evidence="6" type="ORF">FNL38_1021112</name>
</gene>
<dbReference type="PANTHER" id="PTHR30055">
    <property type="entry name" value="HTH-TYPE TRANSCRIPTIONAL REGULATOR RUTR"/>
    <property type="match status" value="1"/>
</dbReference>
<accession>A0A652YV33</accession>
<dbReference type="SUPFAM" id="SSF46689">
    <property type="entry name" value="Homeodomain-like"/>
    <property type="match status" value="1"/>
</dbReference>
<dbReference type="AlphaFoldDB" id="A0A652YV33"/>
<dbReference type="PANTHER" id="PTHR30055:SF234">
    <property type="entry name" value="HTH-TYPE TRANSCRIPTIONAL REGULATOR BETI"/>
    <property type="match status" value="1"/>
</dbReference>